<evidence type="ECO:0000313" key="1">
    <source>
        <dbReference type="EMBL" id="SMO68995.1"/>
    </source>
</evidence>
<sequence length="192" mass="22583">MDRYHGEEKLKELYDLLKSGLDRLSEIEYLMKLLETEVKDYESLIDKESLIPKIKFVKYKLERLINRLKYGSEEVLVCAGIKIDILGEDISTSDKKFLTNDILSYLDNRIRPTDILFRVNESSMGIIFILKSEKDEEAVINRLNQMLLHIKTKTYSDKNILINLKLKHFRITKENSADNVIDNLENILREIE</sequence>
<dbReference type="EMBL" id="FXTM01000019">
    <property type="protein sequence ID" value="SMO68995.1"/>
    <property type="molecule type" value="Genomic_DNA"/>
</dbReference>
<dbReference type="AlphaFoldDB" id="A0A521DBK6"/>
<accession>A0A521DBK6</accession>
<proteinExistence type="predicted"/>
<dbReference type="Proteomes" id="UP000317315">
    <property type="component" value="Unassembled WGS sequence"/>
</dbReference>
<protein>
    <recommendedName>
        <fullName evidence="3">GGDEF domain-containing protein, diguanylate cyclase (C-di-GMP synthetase) or its enzymatically inactive variants</fullName>
    </recommendedName>
</protein>
<gene>
    <name evidence="1" type="ORF">SAMN06269117_11930</name>
</gene>
<dbReference type="OrthoDB" id="12939at2"/>
<evidence type="ECO:0008006" key="3">
    <source>
        <dbReference type="Google" id="ProtNLM"/>
    </source>
</evidence>
<organism evidence="1 2">
    <name type="scientific">Balnearium lithotrophicum</name>
    <dbReference type="NCBI Taxonomy" id="223788"/>
    <lineage>
        <taxon>Bacteria</taxon>
        <taxon>Pseudomonadati</taxon>
        <taxon>Aquificota</taxon>
        <taxon>Aquificia</taxon>
        <taxon>Desulfurobacteriales</taxon>
        <taxon>Desulfurobacteriaceae</taxon>
        <taxon>Balnearium</taxon>
    </lineage>
</organism>
<dbReference type="RefSeq" id="WP_142935926.1">
    <property type="nucleotide sequence ID" value="NZ_FXTM01000019.1"/>
</dbReference>
<keyword evidence="2" id="KW-1185">Reference proteome</keyword>
<name>A0A521DBK6_9BACT</name>
<evidence type="ECO:0000313" key="2">
    <source>
        <dbReference type="Proteomes" id="UP000317315"/>
    </source>
</evidence>
<reference evidence="1 2" key="1">
    <citation type="submission" date="2017-05" db="EMBL/GenBank/DDBJ databases">
        <authorList>
            <person name="Varghese N."/>
            <person name="Submissions S."/>
        </authorList>
    </citation>
    <scope>NUCLEOTIDE SEQUENCE [LARGE SCALE GENOMIC DNA]</scope>
    <source>
        <strain evidence="1 2">DSM 16304</strain>
    </source>
</reference>